<dbReference type="PROSITE" id="PS50865">
    <property type="entry name" value="ZF_MYND_2"/>
    <property type="match status" value="1"/>
</dbReference>
<keyword evidence="2 4" id="KW-0863">Zinc-finger</keyword>
<dbReference type="Proteomes" id="UP000777438">
    <property type="component" value="Unassembled WGS sequence"/>
</dbReference>
<keyword evidence="3" id="KW-0862">Zinc</keyword>
<feature type="compositionally biased region" description="Basic and acidic residues" evidence="5">
    <location>
        <begin position="485"/>
        <end position="496"/>
    </location>
</feature>
<feature type="domain" description="MYND-type" evidence="6">
    <location>
        <begin position="540"/>
        <end position="577"/>
    </location>
</feature>
<dbReference type="InterPro" id="IPR027796">
    <property type="entry name" value="OTT_1508_deam-like"/>
</dbReference>
<protein>
    <recommendedName>
        <fullName evidence="6">MYND-type domain-containing protein</fullName>
    </recommendedName>
</protein>
<evidence type="ECO:0000313" key="7">
    <source>
        <dbReference type="EMBL" id="KAH6892482.1"/>
    </source>
</evidence>
<dbReference type="SUPFAM" id="SSF144232">
    <property type="entry name" value="HIT/MYND zinc finger-like"/>
    <property type="match status" value="1"/>
</dbReference>
<feature type="compositionally biased region" description="Polar residues" evidence="5">
    <location>
        <begin position="471"/>
        <end position="484"/>
    </location>
</feature>
<feature type="region of interest" description="Disordered" evidence="5">
    <location>
        <begin position="464"/>
        <end position="522"/>
    </location>
</feature>
<evidence type="ECO:0000256" key="2">
    <source>
        <dbReference type="ARBA" id="ARBA00022771"/>
    </source>
</evidence>
<reference evidence="7 8" key="1">
    <citation type="journal article" date="2021" name="Nat. Commun.">
        <title>Genetic determinants of endophytism in the Arabidopsis root mycobiome.</title>
        <authorList>
            <person name="Mesny F."/>
            <person name="Miyauchi S."/>
            <person name="Thiergart T."/>
            <person name="Pickel B."/>
            <person name="Atanasova L."/>
            <person name="Karlsson M."/>
            <person name="Huettel B."/>
            <person name="Barry K.W."/>
            <person name="Haridas S."/>
            <person name="Chen C."/>
            <person name="Bauer D."/>
            <person name="Andreopoulos W."/>
            <person name="Pangilinan J."/>
            <person name="LaButti K."/>
            <person name="Riley R."/>
            <person name="Lipzen A."/>
            <person name="Clum A."/>
            <person name="Drula E."/>
            <person name="Henrissat B."/>
            <person name="Kohler A."/>
            <person name="Grigoriev I.V."/>
            <person name="Martin F.M."/>
            <person name="Hacquard S."/>
        </authorList>
    </citation>
    <scope>NUCLEOTIDE SEQUENCE [LARGE SCALE GENOMIC DNA]</scope>
    <source>
        <strain evidence="7 8">MPI-CAGE-CH-0241</strain>
    </source>
</reference>
<evidence type="ECO:0000256" key="1">
    <source>
        <dbReference type="ARBA" id="ARBA00022723"/>
    </source>
</evidence>
<gene>
    <name evidence="7" type="ORF">B0T10DRAFT_537469</name>
</gene>
<dbReference type="PROSITE" id="PS01360">
    <property type="entry name" value="ZF_MYND_1"/>
    <property type="match status" value="1"/>
</dbReference>
<accession>A0A9P9ANV7</accession>
<keyword evidence="8" id="KW-1185">Reference proteome</keyword>
<comment type="caution">
    <text evidence="7">The sequence shown here is derived from an EMBL/GenBank/DDBJ whole genome shotgun (WGS) entry which is preliminary data.</text>
</comment>
<feature type="region of interest" description="Disordered" evidence="5">
    <location>
        <begin position="47"/>
        <end position="69"/>
    </location>
</feature>
<evidence type="ECO:0000259" key="6">
    <source>
        <dbReference type="PROSITE" id="PS50865"/>
    </source>
</evidence>
<evidence type="ECO:0000256" key="4">
    <source>
        <dbReference type="PROSITE-ProRule" id="PRU00134"/>
    </source>
</evidence>
<evidence type="ECO:0000256" key="3">
    <source>
        <dbReference type="ARBA" id="ARBA00022833"/>
    </source>
</evidence>
<evidence type="ECO:0000313" key="8">
    <source>
        <dbReference type="Proteomes" id="UP000777438"/>
    </source>
</evidence>
<name>A0A9P9ANV7_9HYPO</name>
<organism evidence="7 8">
    <name type="scientific">Thelonectria olida</name>
    <dbReference type="NCBI Taxonomy" id="1576542"/>
    <lineage>
        <taxon>Eukaryota</taxon>
        <taxon>Fungi</taxon>
        <taxon>Dikarya</taxon>
        <taxon>Ascomycota</taxon>
        <taxon>Pezizomycotina</taxon>
        <taxon>Sordariomycetes</taxon>
        <taxon>Hypocreomycetidae</taxon>
        <taxon>Hypocreales</taxon>
        <taxon>Nectriaceae</taxon>
        <taxon>Thelonectria</taxon>
    </lineage>
</organism>
<keyword evidence="1" id="KW-0479">Metal-binding</keyword>
<dbReference type="AlphaFoldDB" id="A0A9P9ANV7"/>
<dbReference type="GO" id="GO:0008270">
    <property type="term" value="F:zinc ion binding"/>
    <property type="evidence" value="ECO:0007669"/>
    <property type="project" value="UniProtKB-KW"/>
</dbReference>
<dbReference type="OrthoDB" id="4851849at2759"/>
<dbReference type="Pfam" id="PF14441">
    <property type="entry name" value="OTT_1508_deam"/>
    <property type="match status" value="1"/>
</dbReference>
<proteinExistence type="predicted"/>
<sequence length="956" mass="109511">MSSFFCFAEMETDAGRSSVESASKELHAYAKLLFLRSGRQFEDKTSYRGLEGEISPDESGNDGDSSKNIPLGNLDVDRLRREFLNRLSETVSSMKGGRHVVASHMFYWPDKVKVFVAINLGFAEGDVLYKFLGNLCTALKEIAAIPDNQTEKHTDALWNMLLRHQSSRLNAVIADLRQIMKNFQHLLPQHSSPESTSDGVLPDMDGVVLDFEDCLKLLAKLLYGDNDSDWERHNSLVNLSHALYRTFPAEHFQALGRAGDKLHQEIGFLGRLQTSFRVLVAAARQISGFDDLSLIPVVRLKTRVKPPSQEWSLAKTFHALNLQLNDTAIDKLMEPSSSKVRWTKNKLLNDFSRLKSPTWEVHAEIQLIVFILSHPSQVANGKRFDYIGCSRYSCLLCSKFLHCFQALKTRGCHGKLYNHSWTLPLGYNLGKGEQHMLSGAVKEVISWMRKELIGSTMASAQRRLEAKESTVGGSLSTIPGTSQENHQRSHAASEHLRRQRAQNSHMQSKEESLLDPVEDEEASRIQTRHETLAENTVKLCAGCWEVETTRRCSHCRGSLFCSKTCEREMPLSHLLKCNMRQVTSADYLYQDVLGDELPTDPQVRQDYWFDRCQNKNEESHLCGVFAGLVHNHPNHITREELHQWRSDPGGNPYLVAKIVEKFEELSNNSRGEYFPWFLRHRTRFELPDFHRSIPRAPCPMTQLQSMQARARKYLAPEDQHKDVKDLTPFAKMHCFVFYSMAVDHLHPPPVNREHCYWFDFGFVVSHDQHEEGMLGSMYNAMLFGSTYHEEYARSIGSSTMVESMNKKDPTCSFEEFWKAWERGKLMTMFNKCWPGLPTEPTFMLTEYNLLTRLRVFLEAQTPRPSIWKLRHFLAMEDVSVESAASGIARAARDYGFSEQLNTRTTMELRDFYVQLLKKAEPLAIHRERMKGNLVQFAEGHISITTPRVKEVLQGLL</sequence>
<dbReference type="EMBL" id="JAGPYM010000007">
    <property type="protein sequence ID" value="KAH6892482.1"/>
    <property type="molecule type" value="Genomic_DNA"/>
</dbReference>
<evidence type="ECO:0000256" key="5">
    <source>
        <dbReference type="SAM" id="MobiDB-lite"/>
    </source>
</evidence>
<dbReference type="InterPro" id="IPR002893">
    <property type="entry name" value="Znf_MYND"/>
</dbReference>